<dbReference type="AlphaFoldDB" id="A0AAD5DW03"/>
<sequence length="134" mass="14343">MSNLPEEIAAHVARAAEELAAAAAKIPSCDCEQMDRERMSKVVADVGSAEQAAQEVHRAFRQLEKQHGGGPRNLATLEARPCWGVEGMWTWLPCHTQSLEGCTDCVAPVSDKVDLSINQLAEHASAEATGGQCC</sequence>
<evidence type="ECO:0000313" key="2">
    <source>
        <dbReference type="Proteomes" id="UP001205105"/>
    </source>
</evidence>
<name>A0AAD5DW03_9CHLO</name>
<proteinExistence type="predicted"/>
<dbReference type="Proteomes" id="UP001205105">
    <property type="component" value="Unassembled WGS sequence"/>
</dbReference>
<comment type="caution">
    <text evidence="1">The sequence shown here is derived from an EMBL/GenBank/DDBJ whole genome shotgun (WGS) entry which is preliminary data.</text>
</comment>
<accession>A0AAD5DW03</accession>
<gene>
    <name evidence="1" type="ORF">COHA_004982</name>
</gene>
<reference evidence="1" key="1">
    <citation type="submission" date="2020-11" db="EMBL/GenBank/DDBJ databases">
        <title>Chlorella ohadii genome sequencing and assembly.</title>
        <authorList>
            <person name="Murik O."/>
            <person name="Treves H."/>
            <person name="Kedem I."/>
            <person name="Shotland Y."/>
            <person name="Kaplan A."/>
        </authorList>
    </citation>
    <scope>NUCLEOTIDE SEQUENCE</scope>
    <source>
        <strain evidence="1">1</strain>
    </source>
</reference>
<evidence type="ECO:0000313" key="1">
    <source>
        <dbReference type="EMBL" id="KAI7841364.1"/>
    </source>
</evidence>
<dbReference type="EMBL" id="JADXDR010000064">
    <property type="protein sequence ID" value="KAI7841364.1"/>
    <property type="molecule type" value="Genomic_DNA"/>
</dbReference>
<organism evidence="1 2">
    <name type="scientific">Chlorella ohadii</name>
    <dbReference type="NCBI Taxonomy" id="2649997"/>
    <lineage>
        <taxon>Eukaryota</taxon>
        <taxon>Viridiplantae</taxon>
        <taxon>Chlorophyta</taxon>
        <taxon>core chlorophytes</taxon>
        <taxon>Trebouxiophyceae</taxon>
        <taxon>Chlorellales</taxon>
        <taxon>Chlorellaceae</taxon>
        <taxon>Chlorella clade</taxon>
        <taxon>Chlorella</taxon>
    </lineage>
</organism>
<protein>
    <submittedName>
        <fullName evidence="1">Uncharacterized protein</fullName>
    </submittedName>
</protein>
<keyword evidence="2" id="KW-1185">Reference proteome</keyword>